<keyword evidence="2" id="KW-0472">Membrane</keyword>
<evidence type="ECO:0000256" key="2">
    <source>
        <dbReference type="SAM" id="Phobius"/>
    </source>
</evidence>
<dbReference type="InterPro" id="IPR028087">
    <property type="entry name" value="Tad_N"/>
</dbReference>
<gene>
    <name evidence="4" type="ORF">ACFSDE_00275</name>
</gene>
<dbReference type="EMBL" id="JBHUGD010000001">
    <property type="protein sequence ID" value="MFD1945214.1"/>
    <property type="molecule type" value="Genomic_DNA"/>
</dbReference>
<organism evidence="4 5">
    <name type="scientific">Nocardioides aestuarii</name>
    <dbReference type="NCBI Taxonomy" id="252231"/>
    <lineage>
        <taxon>Bacteria</taxon>
        <taxon>Bacillati</taxon>
        <taxon>Actinomycetota</taxon>
        <taxon>Actinomycetes</taxon>
        <taxon>Propionibacteriales</taxon>
        <taxon>Nocardioidaceae</taxon>
        <taxon>Nocardioides</taxon>
    </lineage>
</organism>
<comment type="caution">
    <text evidence="4">The sequence shown here is derived from an EMBL/GenBank/DDBJ whole genome shotgun (WGS) entry which is preliminary data.</text>
</comment>
<evidence type="ECO:0000313" key="5">
    <source>
        <dbReference type="Proteomes" id="UP001597351"/>
    </source>
</evidence>
<reference evidence="5" key="1">
    <citation type="journal article" date="2019" name="Int. J. Syst. Evol. Microbiol.">
        <title>The Global Catalogue of Microorganisms (GCM) 10K type strain sequencing project: providing services to taxonomists for standard genome sequencing and annotation.</title>
        <authorList>
            <consortium name="The Broad Institute Genomics Platform"/>
            <consortium name="The Broad Institute Genome Sequencing Center for Infectious Disease"/>
            <person name="Wu L."/>
            <person name="Ma J."/>
        </authorList>
    </citation>
    <scope>NUCLEOTIDE SEQUENCE [LARGE SCALE GENOMIC DNA]</scope>
    <source>
        <strain evidence="5">CGMCC 1.12477</strain>
    </source>
</reference>
<proteinExistence type="predicted"/>
<feature type="region of interest" description="Disordered" evidence="1">
    <location>
        <begin position="128"/>
        <end position="147"/>
    </location>
</feature>
<accession>A0ABW4THW9</accession>
<protein>
    <submittedName>
        <fullName evidence="4">Pilus assembly protein TadG-related protein</fullName>
    </submittedName>
</protein>
<evidence type="ECO:0000313" key="4">
    <source>
        <dbReference type="EMBL" id="MFD1945214.1"/>
    </source>
</evidence>
<feature type="domain" description="Putative Flp pilus-assembly TadG-like N-terminal" evidence="3">
    <location>
        <begin position="7"/>
        <end position="54"/>
    </location>
</feature>
<dbReference type="RefSeq" id="WP_343915894.1">
    <property type="nucleotide sequence ID" value="NZ_BAAAJT010000002.1"/>
</dbReference>
<feature type="compositionally biased region" description="Low complexity" evidence="1">
    <location>
        <begin position="133"/>
        <end position="147"/>
    </location>
</feature>
<feature type="transmembrane region" description="Helical" evidence="2">
    <location>
        <begin position="12"/>
        <end position="35"/>
    </location>
</feature>
<evidence type="ECO:0000256" key="1">
    <source>
        <dbReference type="SAM" id="MobiDB-lite"/>
    </source>
</evidence>
<sequence length="147" mass="14997">MRRDDSGQTTVLIVGLAVVLLMAVGVVVDATAAYLHRQGLTNVADGAALAGADAGSRNEAVLYGEGIGEAERLAQARAVAQAAVAEHLRSTGAHADYPGLRVSVGFDPARDSVVVTVRAPLELPLTVPGSPERASVSARSSATVQLD</sequence>
<name>A0ABW4THW9_9ACTN</name>
<dbReference type="Proteomes" id="UP001597351">
    <property type="component" value="Unassembled WGS sequence"/>
</dbReference>
<dbReference type="Pfam" id="PF13400">
    <property type="entry name" value="Tad"/>
    <property type="match status" value="1"/>
</dbReference>
<keyword evidence="2" id="KW-1133">Transmembrane helix</keyword>
<keyword evidence="5" id="KW-1185">Reference proteome</keyword>
<keyword evidence="2" id="KW-0812">Transmembrane</keyword>
<evidence type="ECO:0000259" key="3">
    <source>
        <dbReference type="Pfam" id="PF13400"/>
    </source>
</evidence>